<name>A0A934ND89_9BACT</name>
<dbReference type="Pfam" id="PF01144">
    <property type="entry name" value="CoA_trans"/>
    <property type="match status" value="1"/>
</dbReference>
<reference evidence="1 2" key="1">
    <citation type="submission" date="2020-10" db="EMBL/GenBank/DDBJ databases">
        <title>Ca. Dormibacterota MAGs.</title>
        <authorList>
            <person name="Montgomery K."/>
        </authorList>
    </citation>
    <scope>NUCLEOTIDE SEQUENCE [LARGE SCALE GENOMIC DNA]</scope>
    <source>
        <strain evidence="1">SC8811_S16_3</strain>
    </source>
</reference>
<accession>A0A934ND89</accession>
<protein>
    <submittedName>
        <fullName evidence="1">CoA transferase subunit A</fullName>
    </submittedName>
</protein>
<dbReference type="AlphaFoldDB" id="A0A934ND89"/>
<keyword evidence="1" id="KW-0808">Transferase</keyword>
<dbReference type="InterPro" id="IPR004165">
    <property type="entry name" value="CoA_trans_fam_I"/>
</dbReference>
<dbReference type="Gene3D" id="3.40.1080.10">
    <property type="entry name" value="Glutaconate Coenzyme A-transferase"/>
    <property type="match status" value="1"/>
</dbReference>
<dbReference type="InterPro" id="IPR037171">
    <property type="entry name" value="NagB/RpiA_transferase-like"/>
</dbReference>
<proteinExistence type="predicted"/>
<gene>
    <name evidence="1" type="ORF">JF888_14175</name>
</gene>
<sequence length="296" mass="32032">MSQVMSLAQAVERFVPDGAAVAMGCCLEPAIPFAAGHELIRQQRRDLKLIGPISDSLFDQLIGAGCVAEVVAAWVGNVSEGLGHCYRRAVESGDPWTLTVRDHSNFSISLALWAAAWNSPYIPTPTLLGSDILSGQAALELVDGSVRVGAVRPDVCVLHVQRADAGGRAHTWGPLGVAQEAALAAQRVILTCEQLVEPEVILSDPSRVLVPETKVVAVVHEPGGCLPSPLPGYWKRDHAAFREYAALSRTAEGFGRWLREWVLDVPDRAAYLAKLELDPLRITRRLLSEPADYGYE</sequence>
<dbReference type="Proteomes" id="UP000620075">
    <property type="component" value="Unassembled WGS sequence"/>
</dbReference>
<comment type="caution">
    <text evidence="1">The sequence shown here is derived from an EMBL/GenBank/DDBJ whole genome shotgun (WGS) entry which is preliminary data.</text>
</comment>
<dbReference type="SUPFAM" id="SSF100950">
    <property type="entry name" value="NagB/RpiA/CoA transferase-like"/>
    <property type="match status" value="1"/>
</dbReference>
<dbReference type="GO" id="GO:0008410">
    <property type="term" value="F:CoA-transferase activity"/>
    <property type="evidence" value="ECO:0007669"/>
    <property type="project" value="InterPro"/>
</dbReference>
<dbReference type="EMBL" id="JAEKNQ010000057">
    <property type="protein sequence ID" value="MBJ7604311.1"/>
    <property type="molecule type" value="Genomic_DNA"/>
</dbReference>
<dbReference type="RefSeq" id="WP_338181742.1">
    <property type="nucleotide sequence ID" value="NZ_JAEKNQ010000057.1"/>
</dbReference>
<dbReference type="SMART" id="SM00882">
    <property type="entry name" value="CoA_trans"/>
    <property type="match status" value="1"/>
</dbReference>
<organism evidence="1 2">
    <name type="scientific">Candidatus Dormiibacter inghamiae</name>
    <dbReference type="NCBI Taxonomy" id="3127013"/>
    <lineage>
        <taxon>Bacteria</taxon>
        <taxon>Bacillati</taxon>
        <taxon>Candidatus Dormiibacterota</taxon>
        <taxon>Candidatus Dormibacteria</taxon>
        <taxon>Candidatus Dormibacterales</taxon>
        <taxon>Candidatus Dormibacteraceae</taxon>
        <taxon>Candidatus Dormiibacter</taxon>
    </lineage>
</organism>
<evidence type="ECO:0000313" key="1">
    <source>
        <dbReference type="EMBL" id="MBJ7604311.1"/>
    </source>
</evidence>
<evidence type="ECO:0000313" key="2">
    <source>
        <dbReference type="Proteomes" id="UP000620075"/>
    </source>
</evidence>